<keyword evidence="3" id="KW-1185">Reference proteome</keyword>
<sequence length="117" mass="12587">MGVKPPPAVIMVLHRPADGPTPFVYIPTFMAPCAISILESEVVPSAATPLPNLQPAGDHLLGKRLQKQLPSPSPGVHTYQRFGSKPSSRARAVESRLPVARCRSRTVRDVTRASAAR</sequence>
<protein>
    <submittedName>
        <fullName evidence="2">Uncharacterized protein</fullName>
    </submittedName>
</protein>
<evidence type="ECO:0000256" key="1">
    <source>
        <dbReference type="SAM" id="MobiDB-lite"/>
    </source>
</evidence>
<organism evidence="2 3">
    <name type="scientific">Pleuronectes platessa</name>
    <name type="common">European plaice</name>
    <dbReference type="NCBI Taxonomy" id="8262"/>
    <lineage>
        <taxon>Eukaryota</taxon>
        <taxon>Metazoa</taxon>
        <taxon>Chordata</taxon>
        <taxon>Craniata</taxon>
        <taxon>Vertebrata</taxon>
        <taxon>Euteleostomi</taxon>
        <taxon>Actinopterygii</taxon>
        <taxon>Neopterygii</taxon>
        <taxon>Teleostei</taxon>
        <taxon>Neoteleostei</taxon>
        <taxon>Acanthomorphata</taxon>
        <taxon>Carangaria</taxon>
        <taxon>Pleuronectiformes</taxon>
        <taxon>Pleuronectoidei</taxon>
        <taxon>Pleuronectidae</taxon>
        <taxon>Pleuronectes</taxon>
    </lineage>
</organism>
<name>A0A9N7TXB4_PLEPL</name>
<comment type="caution">
    <text evidence="2">The sequence shown here is derived from an EMBL/GenBank/DDBJ whole genome shotgun (WGS) entry which is preliminary data.</text>
</comment>
<dbReference type="Proteomes" id="UP001153269">
    <property type="component" value="Unassembled WGS sequence"/>
</dbReference>
<evidence type="ECO:0000313" key="2">
    <source>
        <dbReference type="EMBL" id="CAB1419819.1"/>
    </source>
</evidence>
<dbReference type="EMBL" id="CADEAL010000413">
    <property type="protein sequence ID" value="CAB1419819.1"/>
    <property type="molecule type" value="Genomic_DNA"/>
</dbReference>
<dbReference type="AlphaFoldDB" id="A0A9N7TXB4"/>
<evidence type="ECO:0000313" key="3">
    <source>
        <dbReference type="Proteomes" id="UP001153269"/>
    </source>
</evidence>
<reference evidence="2" key="1">
    <citation type="submission" date="2020-03" db="EMBL/GenBank/DDBJ databases">
        <authorList>
            <person name="Weist P."/>
        </authorList>
    </citation>
    <scope>NUCLEOTIDE SEQUENCE</scope>
</reference>
<feature type="region of interest" description="Disordered" evidence="1">
    <location>
        <begin position="66"/>
        <end position="97"/>
    </location>
</feature>
<accession>A0A9N7TXB4</accession>
<gene>
    <name evidence="2" type="ORF">PLEPLA_LOCUS7670</name>
</gene>
<proteinExistence type="predicted"/>